<keyword evidence="14" id="KW-1185">Reference proteome</keyword>
<keyword evidence="4 11" id="KW-0662">Pyridine nucleotide biosynthesis</keyword>
<keyword evidence="6 11" id="KW-0548">Nucleotidyltransferase</keyword>
<evidence type="ECO:0000256" key="4">
    <source>
        <dbReference type="ARBA" id="ARBA00022642"/>
    </source>
</evidence>
<evidence type="ECO:0000313" key="13">
    <source>
        <dbReference type="EMBL" id="NGY05229.1"/>
    </source>
</evidence>
<comment type="catalytic activity">
    <reaction evidence="10 11">
        <text>nicotinate beta-D-ribonucleotide + ATP + H(+) = deamido-NAD(+) + diphosphate</text>
        <dbReference type="Rhea" id="RHEA:22860"/>
        <dbReference type="ChEBI" id="CHEBI:15378"/>
        <dbReference type="ChEBI" id="CHEBI:30616"/>
        <dbReference type="ChEBI" id="CHEBI:33019"/>
        <dbReference type="ChEBI" id="CHEBI:57502"/>
        <dbReference type="ChEBI" id="CHEBI:58437"/>
        <dbReference type="EC" id="2.7.7.18"/>
    </reaction>
</comment>
<dbReference type="CDD" id="cd02165">
    <property type="entry name" value="NMNAT"/>
    <property type="match status" value="1"/>
</dbReference>
<evidence type="ECO:0000256" key="5">
    <source>
        <dbReference type="ARBA" id="ARBA00022679"/>
    </source>
</evidence>
<dbReference type="Gene3D" id="3.40.50.620">
    <property type="entry name" value="HUPs"/>
    <property type="match status" value="1"/>
</dbReference>
<name>A0A6M2BT80_9GAMM</name>
<dbReference type="RefSeq" id="WP_166256219.1">
    <property type="nucleotide sequence ID" value="NZ_JAAMOW010000005.1"/>
</dbReference>
<keyword evidence="7 11" id="KW-0547">Nucleotide-binding</keyword>
<evidence type="ECO:0000256" key="3">
    <source>
        <dbReference type="ARBA" id="ARBA00009014"/>
    </source>
</evidence>
<dbReference type="EC" id="2.7.7.18" evidence="11"/>
<protein>
    <recommendedName>
        <fullName evidence="11">Probable nicotinate-nucleotide adenylyltransferase</fullName>
        <ecNumber evidence="11">2.7.7.18</ecNumber>
    </recommendedName>
    <alternativeName>
        <fullName evidence="11">Deamido-NAD(+) diphosphorylase</fullName>
    </alternativeName>
    <alternativeName>
        <fullName evidence="11">Deamido-NAD(+) pyrophosphorylase</fullName>
    </alternativeName>
    <alternativeName>
        <fullName evidence="11">Nicotinate mononucleotide adenylyltransferase</fullName>
        <shortName evidence="11">NaMN adenylyltransferase</shortName>
    </alternativeName>
</protein>
<dbReference type="NCBIfam" id="NF000839">
    <property type="entry name" value="PRK00071.1-1"/>
    <property type="match status" value="1"/>
</dbReference>
<dbReference type="GO" id="GO:0004515">
    <property type="term" value="F:nicotinate-nucleotide adenylyltransferase activity"/>
    <property type="evidence" value="ECO:0007669"/>
    <property type="project" value="UniProtKB-UniRule"/>
</dbReference>
<comment type="similarity">
    <text evidence="3 11">Belongs to the NadD family.</text>
</comment>
<evidence type="ECO:0000256" key="9">
    <source>
        <dbReference type="ARBA" id="ARBA00023027"/>
    </source>
</evidence>
<evidence type="ECO:0000256" key="10">
    <source>
        <dbReference type="ARBA" id="ARBA00048721"/>
    </source>
</evidence>
<dbReference type="Proteomes" id="UP000472676">
    <property type="component" value="Unassembled WGS sequence"/>
</dbReference>
<dbReference type="SUPFAM" id="SSF52374">
    <property type="entry name" value="Nucleotidylyl transferase"/>
    <property type="match status" value="1"/>
</dbReference>
<dbReference type="NCBIfam" id="TIGR00125">
    <property type="entry name" value="cyt_tran_rel"/>
    <property type="match status" value="1"/>
</dbReference>
<dbReference type="UniPathway" id="UPA00253">
    <property type="reaction ID" value="UER00332"/>
</dbReference>
<evidence type="ECO:0000256" key="11">
    <source>
        <dbReference type="HAMAP-Rule" id="MF_00244"/>
    </source>
</evidence>
<evidence type="ECO:0000256" key="6">
    <source>
        <dbReference type="ARBA" id="ARBA00022695"/>
    </source>
</evidence>
<dbReference type="Pfam" id="PF01467">
    <property type="entry name" value="CTP_transf_like"/>
    <property type="match status" value="1"/>
</dbReference>
<evidence type="ECO:0000259" key="12">
    <source>
        <dbReference type="Pfam" id="PF01467"/>
    </source>
</evidence>
<feature type="domain" description="Cytidyltransferase-like" evidence="12">
    <location>
        <begin position="6"/>
        <end position="183"/>
    </location>
</feature>
<reference evidence="13 14" key="1">
    <citation type="journal article" date="2014" name="Int. J. Syst. Evol. Microbiol.">
        <title>Solimonas terrae sp. nov., isolated from soil.</title>
        <authorList>
            <person name="Kim S.J."/>
            <person name="Moon J.Y."/>
            <person name="Weon H.Y."/>
            <person name="Ahn J.H."/>
            <person name="Chen W.M."/>
            <person name="Kwon S.W."/>
        </authorList>
    </citation>
    <scope>NUCLEOTIDE SEQUENCE [LARGE SCALE GENOMIC DNA]</scope>
    <source>
        <strain evidence="13 14">KIS83-12</strain>
    </source>
</reference>
<evidence type="ECO:0000313" key="14">
    <source>
        <dbReference type="Proteomes" id="UP000472676"/>
    </source>
</evidence>
<dbReference type="PANTHER" id="PTHR39321:SF3">
    <property type="entry name" value="PHOSPHOPANTETHEINE ADENYLYLTRANSFERASE"/>
    <property type="match status" value="1"/>
</dbReference>
<dbReference type="PANTHER" id="PTHR39321">
    <property type="entry name" value="NICOTINATE-NUCLEOTIDE ADENYLYLTRANSFERASE-RELATED"/>
    <property type="match status" value="1"/>
</dbReference>
<organism evidence="13 14">
    <name type="scientific">Solimonas terrae</name>
    <dbReference type="NCBI Taxonomy" id="1396819"/>
    <lineage>
        <taxon>Bacteria</taxon>
        <taxon>Pseudomonadati</taxon>
        <taxon>Pseudomonadota</taxon>
        <taxon>Gammaproteobacteria</taxon>
        <taxon>Nevskiales</taxon>
        <taxon>Nevskiaceae</taxon>
        <taxon>Solimonas</taxon>
    </lineage>
</organism>
<sequence length="220" mass="24676">MKAIGIFGGAFAPFHNGHLRVAIEARDKLDLNQVRLIPTAHAAHRPDSRISPLRRLEWLRLAVRREKNLIPDDREIQRAGVSYTVDTLSELRQDFPRAALVLIMGSDAFEHFHTWSRWQQIIDLAHVAVITRPGSEPRPSAETREILAGRRAPDAAALHRQAGGLWLPLEMPLLDISSTRIRRLLKQERSVRALVPDAILNAMTAADVAALTQDNDATQH</sequence>
<evidence type="ECO:0000256" key="7">
    <source>
        <dbReference type="ARBA" id="ARBA00022741"/>
    </source>
</evidence>
<dbReference type="GO" id="GO:0005524">
    <property type="term" value="F:ATP binding"/>
    <property type="evidence" value="ECO:0007669"/>
    <property type="project" value="UniProtKB-KW"/>
</dbReference>
<evidence type="ECO:0000256" key="8">
    <source>
        <dbReference type="ARBA" id="ARBA00022840"/>
    </source>
</evidence>
<dbReference type="GO" id="GO:0009435">
    <property type="term" value="P:NAD+ biosynthetic process"/>
    <property type="evidence" value="ECO:0007669"/>
    <property type="project" value="UniProtKB-UniRule"/>
</dbReference>
<comment type="pathway">
    <text evidence="2 11">Cofactor biosynthesis; NAD(+) biosynthesis; deamido-NAD(+) from nicotinate D-ribonucleotide: step 1/1.</text>
</comment>
<dbReference type="NCBIfam" id="TIGR00482">
    <property type="entry name" value="nicotinate (nicotinamide) nucleotide adenylyltransferase"/>
    <property type="match status" value="1"/>
</dbReference>
<evidence type="ECO:0000256" key="1">
    <source>
        <dbReference type="ARBA" id="ARBA00002324"/>
    </source>
</evidence>
<dbReference type="InterPro" id="IPR005248">
    <property type="entry name" value="NadD/NMNAT"/>
</dbReference>
<dbReference type="EMBL" id="JAAMOW010000005">
    <property type="protein sequence ID" value="NGY05229.1"/>
    <property type="molecule type" value="Genomic_DNA"/>
</dbReference>
<dbReference type="InterPro" id="IPR004821">
    <property type="entry name" value="Cyt_trans-like"/>
</dbReference>
<dbReference type="AlphaFoldDB" id="A0A6M2BT80"/>
<proteinExistence type="inferred from homology"/>
<gene>
    <name evidence="11 13" type="primary">nadD</name>
    <name evidence="13" type="ORF">G7Y85_10650</name>
</gene>
<keyword evidence="8 11" id="KW-0067">ATP-binding</keyword>
<comment type="caution">
    <text evidence="13">The sequence shown here is derived from an EMBL/GenBank/DDBJ whole genome shotgun (WGS) entry which is preliminary data.</text>
</comment>
<evidence type="ECO:0000256" key="2">
    <source>
        <dbReference type="ARBA" id="ARBA00005019"/>
    </source>
</evidence>
<dbReference type="HAMAP" id="MF_00244">
    <property type="entry name" value="NaMN_adenylyltr"/>
    <property type="match status" value="1"/>
</dbReference>
<dbReference type="InterPro" id="IPR014729">
    <property type="entry name" value="Rossmann-like_a/b/a_fold"/>
</dbReference>
<keyword evidence="5 11" id="KW-0808">Transferase</keyword>
<accession>A0A6M2BT80</accession>
<keyword evidence="9 11" id="KW-0520">NAD</keyword>
<comment type="function">
    <text evidence="1 11">Catalyzes the reversible adenylation of nicotinate mononucleotide (NaMN) to nicotinic acid adenine dinucleotide (NaAD).</text>
</comment>